<reference evidence="1" key="1">
    <citation type="submission" date="2009-01" db="EMBL/GenBank/DDBJ databases">
        <title>Complete sequence of chromosome 1 of Burkholderia sp. 383.</title>
        <authorList>
            <consortium name="US DOE Joint Genome Institute"/>
            <person name="Copeland A."/>
            <person name="Lucas S."/>
            <person name="Lapidus A."/>
            <person name="Barry K."/>
            <person name="Detter J.C."/>
            <person name="Glavina T."/>
            <person name="Hammon N."/>
            <person name="Israni S."/>
            <person name="Pitluck S."/>
            <person name="Chain P."/>
            <person name="Malfatti S."/>
            <person name="Shin M."/>
            <person name="Vergez L."/>
            <person name="Schmutz J."/>
            <person name="Larimer F."/>
            <person name="Land M."/>
            <person name="Kyrpides N."/>
            <person name="Lykidis A."/>
            <person name="Richardson P."/>
        </authorList>
    </citation>
    <scope>NUCLEOTIDE SEQUENCE</scope>
    <source>
        <strain evidence="1">383</strain>
    </source>
</reference>
<dbReference type="AlphaFoldDB" id="Q39G81"/>
<protein>
    <submittedName>
        <fullName evidence="1">Uncharacterized protein</fullName>
    </submittedName>
</protein>
<dbReference type="EMBL" id="CP000151">
    <property type="protein sequence ID" value="ABB08535.1"/>
    <property type="molecule type" value="Genomic_DNA"/>
</dbReference>
<keyword evidence="2" id="KW-1185">Reference proteome</keyword>
<evidence type="ECO:0000313" key="1">
    <source>
        <dbReference type="EMBL" id="ABB08535.1"/>
    </source>
</evidence>
<evidence type="ECO:0000313" key="2">
    <source>
        <dbReference type="Proteomes" id="UP000002705"/>
    </source>
</evidence>
<dbReference type="PATRIC" id="fig|482957.22.peg.1869"/>
<organism evidence="1 2">
    <name type="scientific">Burkholderia lata (strain ATCC 17760 / DSM 23089 / LMG 22485 / NCIMB 9086 / R18194 / 383)</name>
    <dbReference type="NCBI Taxonomy" id="482957"/>
    <lineage>
        <taxon>Bacteria</taxon>
        <taxon>Pseudomonadati</taxon>
        <taxon>Pseudomonadota</taxon>
        <taxon>Betaproteobacteria</taxon>
        <taxon>Burkholderiales</taxon>
        <taxon>Burkholderiaceae</taxon>
        <taxon>Burkholderia</taxon>
        <taxon>Burkholderia cepacia complex</taxon>
    </lineage>
</organism>
<sequence>MNYHENNTAPLIYDDIAGYVSAQLNARIDTLARSGRGGLIVPVTPGPFFVLLALAEGSRDVRPAHNSSENAVEALRSASPGGHAIANRTSRMPARTYCFGEPHRLGDPCHAYVHIHDDSFDARRRGVRDSVCVAGMIEIACAMPVDPRYGISGLYEFERTAAQDANALQVSFDRLGLRPDGPLFAVAALLQVNDLRVTRVSELTNSPEVVGMLRTPVVRMMPQRIEHMKDLTGPRLKEFYSSLWTDIQDKVTRRCGGTGLAPDETDAA</sequence>
<proteinExistence type="predicted"/>
<name>Q39G81_BURL3</name>
<accession>Q39G81</accession>
<dbReference type="HOGENOM" id="CLU_1036977_0_0_4"/>
<dbReference type="Proteomes" id="UP000002705">
    <property type="component" value="Chromosome 1"/>
</dbReference>
<dbReference type="KEGG" id="bur:Bcep18194_A4941"/>
<gene>
    <name evidence="1" type="ordered locus">Bcep18194_A4941</name>
</gene>